<dbReference type="EMBL" id="JAATJB010000028">
    <property type="protein sequence ID" value="NJC00020.1"/>
    <property type="molecule type" value="Genomic_DNA"/>
</dbReference>
<keyword evidence="2" id="KW-1185">Reference proteome</keyword>
<gene>
    <name evidence="1" type="ORF">GGR89_004368</name>
</gene>
<dbReference type="AlphaFoldDB" id="A0A7X5Y2W0"/>
<reference evidence="1 2" key="1">
    <citation type="submission" date="2020-03" db="EMBL/GenBank/DDBJ databases">
        <title>Genomic Encyclopedia of Type Strains, Phase IV (KMG-IV): sequencing the most valuable type-strain genomes for metagenomic binning, comparative biology and taxonomic classification.</title>
        <authorList>
            <person name="Goeker M."/>
        </authorList>
    </citation>
    <scope>NUCLEOTIDE SEQUENCE [LARGE SCALE GENOMIC DNA]</scope>
    <source>
        <strain evidence="1 2">DSM 7225</strain>
    </source>
</reference>
<evidence type="ECO:0000313" key="2">
    <source>
        <dbReference type="Proteomes" id="UP000531251"/>
    </source>
</evidence>
<evidence type="ECO:0008006" key="3">
    <source>
        <dbReference type="Google" id="ProtNLM"/>
    </source>
</evidence>
<name>A0A7X5Y2W0_9SPHN</name>
<sequence length="53" mass="6233">MKKSELFQMRVTLDWLAQIDAWRSQQPDLPARAVAIRRLIEKALDQRTPSKPE</sequence>
<dbReference type="Proteomes" id="UP000531251">
    <property type="component" value="Unassembled WGS sequence"/>
</dbReference>
<organism evidence="1 2">
    <name type="scientific">Sphingomonas trueperi</name>
    <dbReference type="NCBI Taxonomy" id="53317"/>
    <lineage>
        <taxon>Bacteria</taxon>
        <taxon>Pseudomonadati</taxon>
        <taxon>Pseudomonadota</taxon>
        <taxon>Alphaproteobacteria</taxon>
        <taxon>Sphingomonadales</taxon>
        <taxon>Sphingomonadaceae</taxon>
        <taxon>Sphingomonas</taxon>
    </lineage>
</organism>
<protein>
    <recommendedName>
        <fullName evidence="3">CopG family transcriptional regulator</fullName>
    </recommendedName>
</protein>
<dbReference type="RefSeq" id="WP_164521917.1">
    <property type="nucleotide sequence ID" value="NZ_BAAADY010000052.1"/>
</dbReference>
<comment type="caution">
    <text evidence="1">The sequence shown here is derived from an EMBL/GenBank/DDBJ whole genome shotgun (WGS) entry which is preliminary data.</text>
</comment>
<proteinExistence type="predicted"/>
<accession>A0A7X5Y2W0</accession>
<evidence type="ECO:0000313" key="1">
    <source>
        <dbReference type="EMBL" id="NJC00020.1"/>
    </source>
</evidence>